<dbReference type="Proteomes" id="UP001589792">
    <property type="component" value="Unassembled WGS sequence"/>
</dbReference>
<proteinExistence type="predicted"/>
<keyword evidence="2" id="KW-1185">Reference proteome</keyword>
<dbReference type="EMBL" id="JBHLXG010000003">
    <property type="protein sequence ID" value="MFC0225523.1"/>
    <property type="molecule type" value="Genomic_DNA"/>
</dbReference>
<name>A0ABV6E935_9GAMM</name>
<dbReference type="RefSeq" id="WP_380672905.1">
    <property type="nucleotide sequence ID" value="NZ_CP173186.1"/>
</dbReference>
<accession>A0ABV6E935</accession>
<sequence length="202" mass="23263">MKVTWTVSPVGYQLIAKRCPACNVKRNFTPSGAFRINSQKKVLDVWSIYKCTFCEYTWNINLFSRLPVSKINHELYDRLIANDEVTVQYFSHDHQLLKRNGAELSGKSDFSIQERWLVNIIMSQSIRVSIQSTCSFQVSLLSTLKKQLSLSSGEIKKLIDTGDIRGVTMKELKSRKLMPAGYELLMSTESFYARRRIVLKHS</sequence>
<dbReference type="Pfam" id="PF06353">
    <property type="entry name" value="DUF1062"/>
    <property type="match status" value="1"/>
</dbReference>
<gene>
    <name evidence="1" type="ORF">ACFFJ3_03225</name>
</gene>
<organism evidence="1 2">
    <name type="scientific">Serratia aquatilis</name>
    <dbReference type="NCBI Taxonomy" id="1737515"/>
    <lineage>
        <taxon>Bacteria</taxon>
        <taxon>Pseudomonadati</taxon>
        <taxon>Pseudomonadota</taxon>
        <taxon>Gammaproteobacteria</taxon>
        <taxon>Enterobacterales</taxon>
        <taxon>Yersiniaceae</taxon>
        <taxon>Serratia</taxon>
    </lineage>
</organism>
<comment type="caution">
    <text evidence="1">The sequence shown here is derived from an EMBL/GenBank/DDBJ whole genome shotgun (WGS) entry which is preliminary data.</text>
</comment>
<evidence type="ECO:0000313" key="1">
    <source>
        <dbReference type="EMBL" id="MFC0225523.1"/>
    </source>
</evidence>
<protein>
    <submittedName>
        <fullName evidence="1">DUF1062 domain-containing protein</fullName>
    </submittedName>
</protein>
<dbReference type="PIRSF" id="PIRSF021719">
    <property type="entry name" value="DUF1062"/>
    <property type="match status" value="1"/>
</dbReference>
<evidence type="ECO:0000313" key="2">
    <source>
        <dbReference type="Proteomes" id="UP001589792"/>
    </source>
</evidence>
<dbReference type="InterPro" id="IPR009412">
    <property type="entry name" value="DUF1062"/>
</dbReference>
<reference evidence="1 2" key="1">
    <citation type="submission" date="2024-09" db="EMBL/GenBank/DDBJ databases">
        <authorList>
            <person name="Sun Q."/>
            <person name="Mori K."/>
        </authorList>
    </citation>
    <scope>NUCLEOTIDE SEQUENCE [LARGE SCALE GENOMIC DNA]</scope>
    <source>
        <strain evidence="1 2">CCM 8626</strain>
    </source>
</reference>